<evidence type="ECO:0000256" key="3">
    <source>
        <dbReference type="ARBA" id="ARBA00022475"/>
    </source>
</evidence>
<comment type="similarity">
    <text evidence="2">Belongs to the CD36 family.</text>
</comment>
<accession>B4MNU9</accession>
<dbReference type="Pfam" id="PF01130">
    <property type="entry name" value="CD36"/>
    <property type="match status" value="1"/>
</dbReference>
<dbReference type="GO" id="GO:0034185">
    <property type="term" value="F:apolipoprotein binding"/>
    <property type="evidence" value="ECO:0007669"/>
    <property type="project" value="EnsemblMetazoa"/>
</dbReference>
<evidence type="ECO:0000256" key="2">
    <source>
        <dbReference type="ARBA" id="ARBA00010532"/>
    </source>
</evidence>
<evidence type="ECO:0000256" key="6">
    <source>
        <dbReference type="ARBA" id="ARBA00023136"/>
    </source>
</evidence>
<organism evidence="10 11">
    <name type="scientific">Drosophila willistoni</name>
    <name type="common">Fruit fly</name>
    <dbReference type="NCBI Taxonomy" id="7260"/>
    <lineage>
        <taxon>Eukaryota</taxon>
        <taxon>Metazoa</taxon>
        <taxon>Ecdysozoa</taxon>
        <taxon>Arthropoda</taxon>
        <taxon>Hexapoda</taxon>
        <taxon>Insecta</taxon>
        <taxon>Pterygota</taxon>
        <taxon>Neoptera</taxon>
        <taxon>Endopterygota</taxon>
        <taxon>Diptera</taxon>
        <taxon>Brachycera</taxon>
        <taxon>Muscomorpha</taxon>
        <taxon>Ephydroidea</taxon>
        <taxon>Drosophilidae</taxon>
        <taxon>Drosophila</taxon>
        <taxon>Sophophora</taxon>
    </lineage>
</organism>
<dbReference type="PANTHER" id="PTHR11923:SF50">
    <property type="entry name" value="GH19047P"/>
    <property type="match status" value="1"/>
</dbReference>
<name>B4MNU9_DROWI</name>
<keyword evidence="11" id="KW-1185">Reference proteome</keyword>
<evidence type="ECO:0000313" key="11">
    <source>
        <dbReference type="Proteomes" id="UP000007798"/>
    </source>
</evidence>
<dbReference type="GO" id="GO:0140353">
    <property type="term" value="P:lipid export from cell"/>
    <property type="evidence" value="ECO:0007669"/>
    <property type="project" value="EnsemblMetazoa"/>
</dbReference>
<dbReference type="PRINTS" id="PR01609">
    <property type="entry name" value="CD36FAMILY"/>
</dbReference>
<proteinExistence type="inferred from homology"/>
<dbReference type="KEGG" id="dwi:6639724"/>
<keyword evidence="4 9" id="KW-0812">Transmembrane</keyword>
<keyword evidence="5 9" id="KW-1133">Transmembrane helix</keyword>
<dbReference type="SMR" id="B4MNU9"/>
<feature type="transmembrane region" description="Helical" evidence="9">
    <location>
        <begin position="93"/>
        <end position="115"/>
    </location>
</feature>
<evidence type="ECO:0000256" key="4">
    <source>
        <dbReference type="ARBA" id="ARBA00022692"/>
    </source>
</evidence>
<keyword evidence="3" id="KW-1003">Cell membrane</keyword>
<evidence type="ECO:0000256" key="7">
    <source>
        <dbReference type="ARBA" id="ARBA00023180"/>
    </source>
</evidence>
<dbReference type="InterPro" id="IPR002159">
    <property type="entry name" value="CD36_fam"/>
</dbReference>
<dbReference type="eggNOG" id="KOG3776">
    <property type="taxonomic scope" value="Eukaryota"/>
</dbReference>
<keyword evidence="6 9" id="KW-0472">Membrane</keyword>
<evidence type="ECO:0000256" key="5">
    <source>
        <dbReference type="ARBA" id="ARBA00022989"/>
    </source>
</evidence>
<dbReference type="GO" id="GO:0005886">
    <property type="term" value="C:plasma membrane"/>
    <property type="evidence" value="ECO:0007669"/>
    <property type="project" value="UniProtKB-SubCell"/>
</dbReference>
<dbReference type="FunCoup" id="B4MNU9">
    <property type="interactions" value="106"/>
</dbReference>
<dbReference type="Proteomes" id="UP000007798">
    <property type="component" value="Unassembled WGS sequence"/>
</dbReference>
<sequence length="615" mass="69974">MHNSVMPRVGSSHEMAPNPEDLTITNNHNQLHHVVLQNHSNNKSKSNTLNSQRNAIANGGELKLTILQMIFEALGLRNQAQNREPTSKDIGTLIMLGFMFLLFVISVTGFFVMWFTEFYNNTMLENLILAKDSETVKTWLNPPSKYDTLLKAHIFHYPNIEDYLAGRADKIKIEDLGPLTYQEHTVKDEVSFNDNNTVTFRDHKSYKFLPEKSSIREDHMVLVPNIPLLTAAVHVKRFPMFERLSVAWIIKQYREPLFKNLTAGELLWGYEDKIIKLKSLGMGKRRFGLLMSRNGTSVDSVQLNTGESDINQYGIITQFNGMPQLGFWEGDECNRVDGSEPTMFSPNLLQNRDTVNVFLQVLCRKVPLHFEKEEIIFNDIDVLRYRTPLDVFSHPSENKANECYCKNVDICLPSGVINATRCYNDAPIFPSFPHFFSGDPILYKDFDGIQPNAELHQTYADIHPRFGVPISGASRVQINIMLDKTPLLENKANRLRNSTILPLMWIEITSGEYSEDVLHDIYFSTFGLDAIQLALKYGTLLISVTSFSLIVAGVYYFNSRREEHLQHHLQHSKSAAELEALNGVPVGGFGNMIVQVQHIDMPVPLAINHQRQASA</sequence>
<evidence type="ECO:0000256" key="1">
    <source>
        <dbReference type="ARBA" id="ARBA00004236"/>
    </source>
</evidence>
<dbReference type="InParanoid" id="B4MNU9"/>
<dbReference type="HOGENOM" id="CLU_019853_2_1_1"/>
<reference evidence="10 11" key="1">
    <citation type="journal article" date="2007" name="Nature">
        <title>Evolution of genes and genomes on the Drosophila phylogeny.</title>
        <authorList>
            <consortium name="Drosophila 12 Genomes Consortium"/>
            <person name="Clark A.G."/>
            <person name="Eisen M.B."/>
            <person name="Smith D.R."/>
            <person name="Bergman C.M."/>
            <person name="Oliver B."/>
            <person name="Markow T.A."/>
            <person name="Kaufman T.C."/>
            <person name="Kellis M."/>
            <person name="Gelbart W."/>
            <person name="Iyer V.N."/>
            <person name="Pollard D.A."/>
            <person name="Sackton T.B."/>
            <person name="Larracuente A.M."/>
            <person name="Singh N.D."/>
            <person name="Abad J.P."/>
            <person name="Abt D.N."/>
            <person name="Adryan B."/>
            <person name="Aguade M."/>
            <person name="Akashi H."/>
            <person name="Anderson W.W."/>
            <person name="Aquadro C.F."/>
            <person name="Ardell D.H."/>
            <person name="Arguello R."/>
            <person name="Artieri C.G."/>
            <person name="Barbash D.A."/>
            <person name="Barker D."/>
            <person name="Barsanti P."/>
            <person name="Batterham P."/>
            <person name="Batzoglou S."/>
            <person name="Begun D."/>
            <person name="Bhutkar A."/>
            <person name="Blanco E."/>
            <person name="Bosak S.A."/>
            <person name="Bradley R.K."/>
            <person name="Brand A.D."/>
            <person name="Brent M.R."/>
            <person name="Brooks A.N."/>
            <person name="Brown R.H."/>
            <person name="Butlin R.K."/>
            <person name="Caggese C."/>
            <person name="Calvi B.R."/>
            <person name="Bernardo de Carvalho A."/>
            <person name="Caspi A."/>
            <person name="Castrezana S."/>
            <person name="Celniker S.E."/>
            <person name="Chang J.L."/>
            <person name="Chapple C."/>
            <person name="Chatterji S."/>
            <person name="Chinwalla A."/>
            <person name="Civetta A."/>
            <person name="Clifton S.W."/>
            <person name="Comeron J.M."/>
            <person name="Costello J.C."/>
            <person name="Coyne J.A."/>
            <person name="Daub J."/>
            <person name="David R.G."/>
            <person name="Delcher A.L."/>
            <person name="Delehaunty K."/>
            <person name="Do C.B."/>
            <person name="Ebling H."/>
            <person name="Edwards K."/>
            <person name="Eickbush T."/>
            <person name="Evans J.D."/>
            <person name="Filipski A."/>
            <person name="Findeiss S."/>
            <person name="Freyhult E."/>
            <person name="Fulton L."/>
            <person name="Fulton R."/>
            <person name="Garcia A.C."/>
            <person name="Gardiner A."/>
            <person name="Garfield D.A."/>
            <person name="Garvin B.E."/>
            <person name="Gibson G."/>
            <person name="Gilbert D."/>
            <person name="Gnerre S."/>
            <person name="Godfrey J."/>
            <person name="Good R."/>
            <person name="Gotea V."/>
            <person name="Gravely B."/>
            <person name="Greenberg A.J."/>
            <person name="Griffiths-Jones S."/>
            <person name="Gross S."/>
            <person name="Guigo R."/>
            <person name="Gustafson E.A."/>
            <person name="Haerty W."/>
            <person name="Hahn M.W."/>
            <person name="Halligan D.L."/>
            <person name="Halpern A.L."/>
            <person name="Halter G.M."/>
            <person name="Han M.V."/>
            <person name="Heger A."/>
            <person name="Hillier L."/>
            <person name="Hinrichs A.S."/>
            <person name="Holmes I."/>
            <person name="Hoskins R.A."/>
            <person name="Hubisz M.J."/>
            <person name="Hultmark D."/>
            <person name="Huntley M.A."/>
            <person name="Jaffe D.B."/>
            <person name="Jagadeeshan S."/>
            <person name="Jeck W.R."/>
            <person name="Johnson J."/>
            <person name="Jones C.D."/>
            <person name="Jordan W.C."/>
            <person name="Karpen G.H."/>
            <person name="Kataoka E."/>
            <person name="Keightley P.D."/>
            <person name="Kheradpour P."/>
            <person name="Kirkness E.F."/>
            <person name="Koerich L.B."/>
            <person name="Kristiansen K."/>
            <person name="Kudrna D."/>
            <person name="Kulathinal R.J."/>
            <person name="Kumar S."/>
            <person name="Kwok R."/>
            <person name="Lander E."/>
            <person name="Langley C.H."/>
            <person name="Lapoint R."/>
            <person name="Lazzaro B.P."/>
            <person name="Lee S.J."/>
            <person name="Levesque L."/>
            <person name="Li R."/>
            <person name="Lin C.F."/>
            <person name="Lin M.F."/>
            <person name="Lindblad-Toh K."/>
            <person name="Llopart A."/>
            <person name="Long M."/>
            <person name="Low L."/>
            <person name="Lozovsky E."/>
            <person name="Lu J."/>
            <person name="Luo M."/>
            <person name="Machado C.A."/>
            <person name="Makalowski W."/>
            <person name="Marzo M."/>
            <person name="Matsuda M."/>
            <person name="Matzkin L."/>
            <person name="McAllister B."/>
            <person name="McBride C.S."/>
            <person name="McKernan B."/>
            <person name="McKernan K."/>
            <person name="Mendez-Lago M."/>
            <person name="Minx P."/>
            <person name="Mollenhauer M.U."/>
            <person name="Montooth K."/>
            <person name="Mount S.M."/>
            <person name="Mu X."/>
            <person name="Myers E."/>
            <person name="Negre B."/>
            <person name="Newfeld S."/>
            <person name="Nielsen R."/>
            <person name="Noor M.A."/>
            <person name="O'Grady P."/>
            <person name="Pachter L."/>
            <person name="Papaceit M."/>
            <person name="Parisi M.J."/>
            <person name="Parisi M."/>
            <person name="Parts L."/>
            <person name="Pedersen J.S."/>
            <person name="Pesole G."/>
            <person name="Phillippy A.M."/>
            <person name="Ponting C.P."/>
            <person name="Pop M."/>
            <person name="Porcelli D."/>
            <person name="Powell J.R."/>
            <person name="Prohaska S."/>
            <person name="Pruitt K."/>
            <person name="Puig M."/>
            <person name="Quesneville H."/>
            <person name="Ram K.R."/>
            <person name="Rand D."/>
            <person name="Rasmussen M.D."/>
            <person name="Reed L.K."/>
            <person name="Reenan R."/>
            <person name="Reily A."/>
            <person name="Remington K.A."/>
            <person name="Rieger T.T."/>
            <person name="Ritchie M.G."/>
            <person name="Robin C."/>
            <person name="Rogers Y.H."/>
            <person name="Rohde C."/>
            <person name="Rozas J."/>
            <person name="Rubenfield M.J."/>
            <person name="Ruiz A."/>
            <person name="Russo S."/>
            <person name="Salzberg S.L."/>
            <person name="Sanchez-Gracia A."/>
            <person name="Saranga D.J."/>
            <person name="Sato H."/>
            <person name="Schaeffer S.W."/>
            <person name="Schatz M.C."/>
            <person name="Schlenke T."/>
            <person name="Schwartz R."/>
            <person name="Segarra C."/>
            <person name="Singh R.S."/>
            <person name="Sirot L."/>
            <person name="Sirota M."/>
            <person name="Sisneros N.B."/>
            <person name="Smith C.D."/>
            <person name="Smith T.F."/>
            <person name="Spieth J."/>
            <person name="Stage D.E."/>
            <person name="Stark A."/>
            <person name="Stephan W."/>
            <person name="Strausberg R.L."/>
            <person name="Strempel S."/>
            <person name="Sturgill D."/>
            <person name="Sutton G."/>
            <person name="Sutton G.G."/>
            <person name="Tao W."/>
            <person name="Teichmann S."/>
            <person name="Tobari Y.N."/>
            <person name="Tomimura Y."/>
            <person name="Tsolas J.M."/>
            <person name="Valente V.L."/>
            <person name="Venter E."/>
            <person name="Venter J.C."/>
            <person name="Vicario S."/>
            <person name="Vieira F.G."/>
            <person name="Vilella A.J."/>
            <person name="Villasante A."/>
            <person name="Walenz B."/>
            <person name="Wang J."/>
            <person name="Wasserman M."/>
            <person name="Watts T."/>
            <person name="Wilson D."/>
            <person name="Wilson R.K."/>
            <person name="Wing R.A."/>
            <person name="Wolfner M.F."/>
            <person name="Wong A."/>
            <person name="Wong G.K."/>
            <person name="Wu C.I."/>
            <person name="Wu G."/>
            <person name="Yamamoto D."/>
            <person name="Yang H.P."/>
            <person name="Yang S.P."/>
            <person name="Yorke J.A."/>
            <person name="Yoshida K."/>
            <person name="Zdobnov E."/>
            <person name="Zhang P."/>
            <person name="Zhang Y."/>
            <person name="Zimin A.V."/>
            <person name="Baldwin J."/>
            <person name="Abdouelleil A."/>
            <person name="Abdulkadir J."/>
            <person name="Abebe A."/>
            <person name="Abera B."/>
            <person name="Abreu J."/>
            <person name="Acer S.C."/>
            <person name="Aftuck L."/>
            <person name="Alexander A."/>
            <person name="An P."/>
            <person name="Anderson E."/>
            <person name="Anderson S."/>
            <person name="Arachi H."/>
            <person name="Azer M."/>
            <person name="Bachantsang P."/>
            <person name="Barry A."/>
            <person name="Bayul T."/>
            <person name="Berlin A."/>
            <person name="Bessette D."/>
            <person name="Bloom T."/>
            <person name="Blye J."/>
            <person name="Boguslavskiy L."/>
            <person name="Bonnet C."/>
            <person name="Boukhgalter B."/>
            <person name="Bourzgui I."/>
            <person name="Brown A."/>
            <person name="Cahill P."/>
            <person name="Channer S."/>
            <person name="Cheshatsang Y."/>
            <person name="Chuda L."/>
            <person name="Citroen M."/>
            <person name="Collymore A."/>
            <person name="Cooke P."/>
            <person name="Costello M."/>
            <person name="D'Aco K."/>
            <person name="Daza R."/>
            <person name="De Haan G."/>
            <person name="DeGray S."/>
            <person name="DeMaso C."/>
            <person name="Dhargay N."/>
            <person name="Dooley K."/>
            <person name="Dooley E."/>
            <person name="Doricent M."/>
            <person name="Dorje P."/>
            <person name="Dorjee K."/>
            <person name="Dupes A."/>
            <person name="Elong R."/>
            <person name="Falk J."/>
            <person name="Farina A."/>
            <person name="Faro S."/>
            <person name="Ferguson D."/>
            <person name="Fisher S."/>
            <person name="Foley C.D."/>
            <person name="Franke A."/>
            <person name="Friedrich D."/>
            <person name="Gadbois L."/>
            <person name="Gearin G."/>
            <person name="Gearin C.R."/>
            <person name="Giannoukos G."/>
            <person name="Goode T."/>
            <person name="Graham J."/>
            <person name="Grandbois E."/>
            <person name="Grewal S."/>
            <person name="Gyaltsen K."/>
            <person name="Hafez N."/>
            <person name="Hagos B."/>
            <person name="Hall J."/>
            <person name="Henson C."/>
            <person name="Hollinger A."/>
            <person name="Honan T."/>
            <person name="Huard M.D."/>
            <person name="Hughes L."/>
            <person name="Hurhula B."/>
            <person name="Husby M.E."/>
            <person name="Kamat A."/>
            <person name="Kanga B."/>
            <person name="Kashin S."/>
            <person name="Khazanovich D."/>
            <person name="Kisner P."/>
            <person name="Lance K."/>
            <person name="Lara M."/>
            <person name="Lee W."/>
            <person name="Lennon N."/>
            <person name="Letendre F."/>
            <person name="LeVine R."/>
            <person name="Lipovsky A."/>
            <person name="Liu X."/>
            <person name="Liu J."/>
            <person name="Liu S."/>
            <person name="Lokyitsang T."/>
            <person name="Lokyitsang Y."/>
            <person name="Lubonja R."/>
            <person name="Lui A."/>
            <person name="MacDonald P."/>
            <person name="Magnisalis V."/>
            <person name="Maru K."/>
            <person name="Matthews C."/>
            <person name="McCusker W."/>
            <person name="McDonough S."/>
            <person name="Mehta T."/>
            <person name="Meldrim J."/>
            <person name="Meneus L."/>
            <person name="Mihai O."/>
            <person name="Mihalev A."/>
            <person name="Mihova T."/>
            <person name="Mittelman R."/>
            <person name="Mlenga V."/>
            <person name="Montmayeur A."/>
            <person name="Mulrain L."/>
            <person name="Navidi A."/>
            <person name="Naylor J."/>
            <person name="Negash T."/>
            <person name="Nguyen T."/>
            <person name="Nguyen N."/>
            <person name="Nicol R."/>
            <person name="Norbu C."/>
            <person name="Norbu N."/>
            <person name="Novod N."/>
            <person name="O'Neill B."/>
            <person name="Osman S."/>
            <person name="Markiewicz E."/>
            <person name="Oyono O.L."/>
            <person name="Patti C."/>
            <person name="Phunkhang P."/>
            <person name="Pierre F."/>
            <person name="Priest M."/>
            <person name="Raghuraman S."/>
            <person name="Rege F."/>
            <person name="Reyes R."/>
            <person name="Rise C."/>
            <person name="Rogov P."/>
            <person name="Ross K."/>
            <person name="Ryan E."/>
            <person name="Settipalli S."/>
            <person name="Shea T."/>
            <person name="Sherpa N."/>
            <person name="Shi L."/>
            <person name="Shih D."/>
            <person name="Sparrow T."/>
            <person name="Spaulding J."/>
            <person name="Stalker J."/>
            <person name="Stange-Thomann N."/>
            <person name="Stavropoulos S."/>
            <person name="Stone C."/>
            <person name="Strader C."/>
            <person name="Tesfaye S."/>
            <person name="Thomson T."/>
            <person name="Thoulutsang Y."/>
            <person name="Thoulutsang D."/>
            <person name="Topham K."/>
            <person name="Topping I."/>
            <person name="Tsamla T."/>
            <person name="Vassiliev H."/>
            <person name="Vo A."/>
            <person name="Wangchuk T."/>
            <person name="Wangdi T."/>
            <person name="Weiand M."/>
            <person name="Wilkinson J."/>
            <person name="Wilson A."/>
            <person name="Yadav S."/>
            <person name="Young G."/>
            <person name="Yu Q."/>
            <person name="Zembek L."/>
            <person name="Zhong D."/>
            <person name="Zimmer A."/>
            <person name="Zwirko Z."/>
            <person name="Jaffe D.B."/>
            <person name="Alvarez P."/>
            <person name="Brockman W."/>
            <person name="Butler J."/>
            <person name="Chin C."/>
            <person name="Gnerre S."/>
            <person name="Grabherr M."/>
            <person name="Kleber M."/>
            <person name="Mauceli E."/>
            <person name="MacCallum I."/>
        </authorList>
    </citation>
    <scope>NUCLEOTIDE SEQUENCE [LARGE SCALE GENOMIC DNA]</scope>
    <source>
        <strain evidence="11">Tucson 14030-0811.24</strain>
    </source>
</reference>
<evidence type="ECO:0000256" key="8">
    <source>
        <dbReference type="SAM" id="MobiDB-lite"/>
    </source>
</evidence>
<dbReference type="PANTHER" id="PTHR11923">
    <property type="entry name" value="SCAVENGER RECEPTOR CLASS B TYPE-1 SR-B1"/>
    <property type="match status" value="1"/>
</dbReference>
<dbReference type="GO" id="GO:0005044">
    <property type="term" value="F:scavenger receptor activity"/>
    <property type="evidence" value="ECO:0007669"/>
    <property type="project" value="TreeGrafter"/>
</dbReference>
<feature type="region of interest" description="Disordered" evidence="8">
    <location>
        <begin position="1"/>
        <end position="24"/>
    </location>
</feature>
<evidence type="ECO:0000256" key="9">
    <source>
        <dbReference type="SAM" id="Phobius"/>
    </source>
</evidence>
<comment type="subcellular location">
    <subcellularLocation>
        <location evidence="1">Cell membrane</location>
    </subcellularLocation>
</comment>
<gene>
    <name evidence="10" type="primary">Dwil\GK19647</name>
    <name evidence="10" type="ORF">Dwil_GK19647</name>
</gene>
<evidence type="ECO:0008006" key="12">
    <source>
        <dbReference type="Google" id="ProtNLM"/>
    </source>
</evidence>
<evidence type="ECO:0000313" key="10">
    <source>
        <dbReference type="EMBL" id="EDW73788.2"/>
    </source>
</evidence>
<feature type="transmembrane region" description="Helical" evidence="9">
    <location>
        <begin position="537"/>
        <end position="557"/>
    </location>
</feature>
<dbReference type="EMBL" id="CH963848">
    <property type="protein sequence ID" value="EDW73788.2"/>
    <property type="molecule type" value="Genomic_DNA"/>
</dbReference>
<dbReference type="AlphaFoldDB" id="B4MNU9"/>
<keyword evidence="7" id="KW-0325">Glycoprotein</keyword>
<dbReference type="GO" id="GO:0005737">
    <property type="term" value="C:cytoplasm"/>
    <property type="evidence" value="ECO:0007669"/>
    <property type="project" value="TreeGrafter"/>
</dbReference>
<dbReference type="OrthoDB" id="18585at2759"/>
<protein>
    <recommendedName>
        <fullName evidence="12">Scavenger receptor class B member 1</fullName>
    </recommendedName>
</protein>